<feature type="region of interest" description="Disordered" evidence="11">
    <location>
        <begin position="20"/>
        <end position="49"/>
    </location>
</feature>
<evidence type="ECO:0000313" key="13">
    <source>
        <dbReference type="EMBL" id="PCG13179.1"/>
    </source>
</evidence>
<comment type="caution">
    <text evidence="13">The sequence shown here is derived from an EMBL/GenBank/DDBJ whole genome shotgun (WGS) entry which is preliminary data.</text>
</comment>
<dbReference type="AlphaFoldDB" id="A0A2A4I3W0"/>
<gene>
    <name evidence="13" type="ORF">COA07_15845</name>
</gene>
<evidence type="ECO:0000256" key="10">
    <source>
        <dbReference type="ARBA" id="ARBA00048304"/>
    </source>
</evidence>
<dbReference type="GO" id="GO:0005524">
    <property type="term" value="F:ATP binding"/>
    <property type="evidence" value="ECO:0007669"/>
    <property type="project" value="UniProtKB-KW"/>
</dbReference>
<keyword evidence="14" id="KW-1185">Reference proteome</keyword>
<dbReference type="Proteomes" id="UP000218323">
    <property type="component" value="Unassembled WGS sequence"/>
</dbReference>
<dbReference type="GO" id="GO:0016779">
    <property type="term" value="F:nucleotidyltransferase activity"/>
    <property type="evidence" value="ECO:0007669"/>
    <property type="project" value="UniProtKB-KW"/>
</dbReference>
<reference evidence="13 14" key="1">
    <citation type="submission" date="2017-09" db="EMBL/GenBank/DDBJ databases">
        <title>Sphingomonas adhaesiva DSM 7418, whole genome shotgun sequence.</title>
        <authorList>
            <person name="Feng G."/>
            <person name="Zhu H."/>
        </authorList>
    </citation>
    <scope>NUCLEOTIDE SEQUENCE [LARGE SCALE GENOMIC DNA]</scope>
    <source>
        <strain evidence="13 14">DSM 7418</strain>
    </source>
</reference>
<comment type="catalytic activity">
    <reaction evidence="10">
        <text>GTP + ATP = 3',3'-cGAMP + 2 diphosphate</text>
        <dbReference type="Rhea" id="RHEA:35647"/>
        <dbReference type="ChEBI" id="CHEBI:30616"/>
        <dbReference type="ChEBI" id="CHEBI:33019"/>
        <dbReference type="ChEBI" id="CHEBI:37565"/>
        <dbReference type="ChEBI" id="CHEBI:71501"/>
    </reaction>
    <physiologicalReaction direction="left-to-right" evidence="10">
        <dbReference type="Rhea" id="RHEA:35648"/>
    </physiologicalReaction>
</comment>
<name>A0A2A4I3W0_9SPHN</name>
<dbReference type="InterPro" id="IPR048445">
    <property type="entry name" value="DncV-like_NTFase"/>
</dbReference>
<keyword evidence="7" id="KW-0546">Nucleotide metabolism</keyword>
<feature type="compositionally biased region" description="Basic and acidic residues" evidence="11">
    <location>
        <begin position="20"/>
        <end position="31"/>
    </location>
</feature>
<keyword evidence="1" id="KW-0808">Transferase</keyword>
<keyword evidence="3" id="KW-0479">Metal-binding</keyword>
<dbReference type="EMBL" id="NWVC01000011">
    <property type="protein sequence ID" value="PCG13179.1"/>
    <property type="molecule type" value="Genomic_DNA"/>
</dbReference>
<protein>
    <recommendedName>
        <fullName evidence="9">Cyclic GMP-AMP synthase</fullName>
    </recommendedName>
</protein>
<evidence type="ECO:0000313" key="14">
    <source>
        <dbReference type="Proteomes" id="UP000218323"/>
    </source>
</evidence>
<organism evidence="13 14">
    <name type="scientific">Sphingomonas adhaesiva</name>
    <dbReference type="NCBI Taxonomy" id="28212"/>
    <lineage>
        <taxon>Bacteria</taxon>
        <taxon>Pseudomonadati</taxon>
        <taxon>Pseudomonadota</taxon>
        <taxon>Alphaproteobacteria</taxon>
        <taxon>Sphingomonadales</taxon>
        <taxon>Sphingomonadaceae</taxon>
        <taxon>Sphingomonas</taxon>
    </lineage>
</organism>
<keyword evidence="6" id="KW-0460">Magnesium</keyword>
<evidence type="ECO:0000256" key="9">
    <source>
        <dbReference type="ARBA" id="ARBA00044145"/>
    </source>
</evidence>
<evidence type="ECO:0000256" key="1">
    <source>
        <dbReference type="ARBA" id="ARBA00022679"/>
    </source>
</evidence>
<dbReference type="RefSeq" id="WP_066709249.1">
    <property type="nucleotide sequence ID" value="NZ_NWVC01000011.1"/>
</dbReference>
<evidence type="ECO:0000256" key="7">
    <source>
        <dbReference type="ARBA" id="ARBA00023080"/>
    </source>
</evidence>
<dbReference type="GO" id="GO:0046872">
    <property type="term" value="F:metal ion binding"/>
    <property type="evidence" value="ECO:0007669"/>
    <property type="project" value="UniProtKB-KW"/>
</dbReference>
<dbReference type="GO" id="GO:0051607">
    <property type="term" value="P:defense response to virus"/>
    <property type="evidence" value="ECO:0007669"/>
    <property type="project" value="UniProtKB-KW"/>
</dbReference>
<evidence type="ECO:0000256" key="4">
    <source>
        <dbReference type="ARBA" id="ARBA00022741"/>
    </source>
</evidence>
<keyword evidence="8" id="KW-0051">Antiviral defense</keyword>
<evidence type="ECO:0000256" key="6">
    <source>
        <dbReference type="ARBA" id="ARBA00022842"/>
    </source>
</evidence>
<dbReference type="Pfam" id="PF21654">
    <property type="entry name" value="DncV-like_NTFase"/>
    <property type="match status" value="1"/>
</dbReference>
<accession>A0A2A4I3W0</accession>
<keyword evidence="2" id="KW-0548">Nucleotidyltransferase</keyword>
<evidence type="ECO:0000259" key="12">
    <source>
        <dbReference type="Pfam" id="PF21654"/>
    </source>
</evidence>
<evidence type="ECO:0000256" key="5">
    <source>
        <dbReference type="ARBA" id="ARBA00022840"/>
    </source>
</evidence>
<sequence>MYDCDKDVCAYHKDEVTLPKTDQDSMRSRRDANRKRLRDGLSKANDPAPSEFVKQGSYAMKTMLRDAANDYDIDDGVYFWKEDLVGDRGAEKTSIQARWMVRDAIDDGSFKTAPEVRSNCVRVFYEKGYHVDVPVYRKSEDDDGNMVHELASSSGWKRSDARDVTQWFEDERSNSTNGTQLRRLVRLIKKYAKSRSSWKGGILSGFGITVIVTECQRIDSREDQALYDTMKAIRDRLNWNLVVKHPVTPNDTITSGDNDAKARMLRDKLTQALDWLAPLFEWDCTREKALGCWDKVFNTTYFSERGEEEARAAASYAAPIATSAALIGLESRTSASVLTSGGGRHA</sequence>
<keyword evidence="4" id="KW-0547">Nucleotide-binding</keyword>
<evidence type="ECO:0000256" key="3">
    <source>
        <dbReference type="ARBA" id="ARBA00022723"/>
    </source>
</evidence>
<evidence type="ECO:0000256" key="2">
    <source>
        <dbReference type="ARBA" id="ARBA00022695"/>
    </source>
</evidence>
<feature type="domain" description="Cyclic GMP-AMP synthase DncV-like nucleotidyltransferase" evidence="12">
    <location>
        <begin position="51"/>
        <end position="136"/>
    </location>
</feature>
<keyword evidence="5" id="KW-0067">ATP-binding</keyword>
<evidence type="ECO:0000256" key="11">
    <source>
        <dbReference type="SAM" id="MobiDB-lite"/>
    </source>
</evidence>
<evidence type="ECO:0000256" key="8">
    <source>
        <dbReference type="ARBA" id="ARBA00023118"/>
    </source>
</evidence>
<proteinExistence type="predicted"/>
<dbReference type="GO" id="GO:0009117">
    <property type="term" value="P:nucleotide metabolic process"/>
    <property type="evidence" value="ECO:0007669"/>
    <property type="project" value="UniProtKB-KW"/>
</dbReference>